<dbReference type="Gene3D" id="3.40.50.300">
    <property type="entry name" value="P-loop containing nucleotide triphosphate hydrolases"/>
    <property type="match status" value="1"/>
</dbReference>
<dbReference type="GO" id="GO:0005524">
    <property type="term" value="F:ATP binding"/>
    <property type="evidence" value="ECO:0007669"/>
    <property type="project" value="UniProtKB-KW"/>
</dbReference>
<keyword evidence="5 7" id="KW-0067">ATP-binding</keyword>
<evidence type="ECO:0000256" key="1">
    <source>
        <dbReference type="ARBA" id="ARBA00005417"/>
    </source>
</evidence>
<evidence type="ECO:0000256" key="2">
    <source>
        <dbReference type="ARBA" id="ARBA00022448"/>
    </source>
</evidence>
<gene>
    <name evidence="7" type="ORF">F0U60_47830</name>
</gene>
<dbReference type="InterPro" id="IPR050763">
    <property type="entry name" value="ABC_transporter_ATP-binding"/>
</dbReference>
<evidence type="ECO:0000313" key="8">
    <source>
        <dbReference type="Proteomes" id="UP001611383"/>
    </source>
</evidence>
<dbReference type="CDD" id="cd03230">
    <property type="entry name" value="ABC_DR_subfamily_A"/>
    <property type="match status" value="1"/>
</dbReference>
<dbReference type="PROSITE" id="PS00211">
    <property type="entry name" value="ABC_TRANSPORTER_1"/>
    <property type="match status" value="1"/>
</dbReference>
<dbReference type="Proteomes" id="UP001611383">
    <property type="component" value="Chromosome"/>
</dbReference>
<proteinExistence type="inferred from homology"/>
<evidence type="ECO:0000256" key="4">
    <source>
        <dbReference type="ARBA" id="ARBA00022741"/>
    </source>
</evidence>
<dbReference type="EMBL" id="CP043494">
    <property type="protein sequence ID" value="WNG50990.1"/>
    <property type="molecule type" value="Genomic_DNA"/>
</dbReference>
<sequence>MARGLSSHALAHVRGRMQGRSLVVCPPCEWEDGRLAENVHVPLEVSGVTKVYPGGIQALDQVSFRIAPGERACLLGPNGAGKTTLIRLLTGALRPSSGRVSLFGLGVEDPDFLGAKRRVGIVPQSPGMYRDLSVDDYLQLVRDLYGSGNIAEVVEAFGLGPFRARKMAELSGGMQRRLSMAAALVSSPEVLLLDEPTVGLDPVATREVHTFLRKVMPGRTVLLCTHNLAEAEALCESAIILRQGRVLLHERIATLRQRIQPVLVLRAAQGPERLMEALVAQGHAPTREEDAVRVHVADAVAQAPELLRRLLATGLEVYECRVVTPSLEDLFLDVVGANDARA</sequence>
<dbReference type="InterPro" id="IPR027417">
    <property type="entry name" value="P-loop_NTPase"/>
</dbReference>
<evidence type="ECO:0000256" key="5">
    <source>
        <dbReference type="ARBA" id="ARBA00022840"/>
    </source>
</evidence>
<feature type="domain" description="ABC transporter" evidence="6">
    <location>
        <begin position="43"/>
        <end position="268"/>
    </location>
</feature>
<name>A0ABY9X6J2_9BACT</name>
<evidence type="ECO:0000313" key="7">
    <source>
        <dbReference type="EMBL" id="WNG50990.1"/>
    </source>
</evidence>
<dbReference type="Pfam" id="PF13732">
    <property type="entry name" value="DrrA1-3_C"/>
    <property type="match status" value="1"/>
</dbReference>
<dbReference type="InterPro" id="IPR003439">
    <property type="entry name" value="ABC_transporter-like_ATP-bd"/>
</dbReference>
<keyword evidence="2" id="KW-0813">Transport</keyword>
<dbReference type="InterPro" id="IPR017871">
    <property type="entry name" value="ABC_transporter-like_CS"/>
</dbReference>
<reference evidence="7 8" key="1">
    <citation type="submission" date="2019-08" db="EMBL/GenBank/DDBJ databases">
        <title>Archangium and Cystobacter genomes.</title>
        <authorList>
            <person name="Chen I.-C.K."/>
            <person name="Wielgoss S."/>
        </authorList>
    </citation>
    <scope>NUCLEOTIDE SEQUENCE [LARGE SCALE GENOMIC DNA]</scope>
    <source>
        <strain evidence="7 8">Cbm 6</strain>
    </source>
</reference>
<keyword evidence="4" id="KW-0547">Nucleotide-binding</keyword>
<protein>
    <submittedName>
        <fullName evidence="7">ABC transporter ATP-binding protein</fullName>
    </submittedName>
</protein>
<dbReference type="PANTHER" id="PTHR42711">
    <property type="entry name" value="ABC TRANSPORTER ATP-BINDING PROTEIN"/>
    <property type="match status" value="1"/>
</dbReference>
<dbReference type="PANTHER" id="PTHR42711:SF5">
    <property type="entry name" value="ABC TRANSPORTER ATP-BINDING PROTEIN NATA"/>
    <property type="match status" value="1"/>
</dbReference>
<organism evidence="7 8">
    <name type="scientific">Archangium minus</name>
    <dbReference type="NCBI Taxonomy" id="83450"/>
    <lineage>
        <taxon>Bacteria</taxon>
        <taxon>Pseudomonadati</taxon>
        <taxon>Myxococcota</taxon>
        <taxon>Myxococcia</taxon>
        <taxon>Myxococcales</taxon>
        <taxon>Cystobacterineae</taxon>
        <taxon>Archangiaceae</taxon>
        <taxon>Archangium</taxon>
    </lineage>
</organism>
<dbReference type="InterPro" id="IPR003593">
    <property type="entry name" value="AAA+_ATPase"/>
</dbReference>
<dbReference type="SUPFAM" id="SSF52540">
    <property type="entry name" value="P-loop containing nucleoside triphosphate hydrolases"/>
    <property type="match status" value="1"/>
</dbReference>
<evidence type="ECO:0000259" key="6">
    <source>
        <dbReference type="PROSITE" id="PS50893"/>
    </source>
</evidence>
<comment type="similarity">
    <text evidence="1">Belongs to the ABC transporter superfamily.</text>
</comment>
<accession>A0ABY9X6J2</accession>
<evidence type="ECO:0000256" key="3">
    <source>
        <dbReference type="ARBA" id="ARBA00022458"/>
    </source>
</evidence>
<dbReference type="PROSITE" id="PS50893">
    <property type="entry name" value="ABC_TRANSPORTER_2"/>
    <property type="match status" value="1"/>
</dbReference>
<dbReference type="SMART" id="SM00382">
    <property type="entry name" value="AAA"/>
    <property type="match status" value="1"/>
</dbReference>
<keyword evidence="8" id="KW-1185">Reference proteome</keyword>
<dbReference type="Pfam" id="PF00005">
    <property type="entry name" value="ABC_tran"/>
    <property type="match status" value="1"/>
</dbReference>
<dbReference type="InterPro" id="IPR025302">
    <property type="entry name" value="DrrA1/2-like_C"/>
</dbReference>
<keyword evidence="3" id="KW-0536">Nodulation</keyword>